<comment type="similarity">
    <text evidence="2 7">Belongs to the major facilitator superfamily. Proton-dependent oligopeptide transporter (POT/PTR) (TC 2.A.17) family.</text>
</comment>
<dbReference type="InterPro" id="IPR000109">
    <property type="entry name" value="POT_fam"/>
</dbReference>
<dbReference type="Proteomes" id="UP000613177">
    <property type="component" value="Unassembled WGS sequence"/>
</dbReference>
<evidence type="ECO:0000256" key="1">
    <source>
        <dbReference type="ARBA" id="ARBA00004141"/>
    </source>
</evidence>
<evidence type="ECO:0000256" key="3">
    <source>
        <dbReference type="ARBA" id="ARBA00022448"/>
    </source>
</evidence>
<feature type="transmembrane region" description="Helical" evidence="9">
    <location>
        <begin position="472"/>
        <end position="494"/>
    </location>
</feature>
<evidence type="ECO:0000256" key="5">
    <source>
        <dbReference type="ARBA" id="ARBA00022989"/>
    </source>
</evidence>
<dbReference type="AlphaFoldDB" id="A0A8H7SYB3"/>
<evidence type="ECO:0000256" key="8">
    <source>
        <dbReference type="SAM" id="MobiDB-lite"/>
    </source>
</evidence>
<gene>
    <name evidence="10" type="ORF">INT48_000682</name>
</gene>
<feature type="transmembrane region" description="Helical" evidence="9">
    <location>
        <begin position="129"/>
        <end position="150"/>
    </location>
</feature>
<name>A0A8H7SYB3_9FUNG</name>
<evidence type="ECO:0000256" key="2">
    <source>
        <dbReference type="ARBA" id="ARBA00005982"/>
    </source>
</evidence>
<keyword evidence="3 7" id="KW-0813">Transport</keyword>
<dbReference type="Pfam" id="PF00854">
    <property type="entry name" value="PTR2"/>
    <property type="match status" value="1"/>
</dbReference>
<protein>
    <submittedName>
        <fullName evidence="10">Uncharacterized protein</fullName>
    </submittedName>
</protein>
<dbReference type="OrthoDB" id="8904098at2759"/>
<dbReference type="PROSITE" id="PS01023">
    <property type="entry name" value="PTR2_2"/>
    <property type="match status" value="1"/>
</dbReference>
<evidence type="ECO:0000256" key="9">
    <source>
        <dbReference type="SAM" id="Phobius"/>
    </source>
</evidence>
<comment type="caution">
    <text evidence="10">The sequence shown here is derived from an EMBL/GenBank/DDBJ whole genome shotgun (WGS) entry which is preliminary data.</text>
</comment>
<dbReference type="PANTHER" id="PTHR11654">
    <property type="entry name" value="OLIGOPEPTIDE TRANSPORTER-RELATED"/>
    <property type="match status" value="1"/>
</dbReference>
<proteinExistence type="inferred from homology"/>
<keyword evidence="5 9" id="KW-1133">Transmembrane helix</keyword>
<comment type="subcellular location">
    <subcellularLocation>
        <location evidence="1 7">Membrane</location>
        <topology evidence="1 7">Multi-pass membrane protein</topology>
    </subcellularLocation>
</comment>
<evidence type="ECO:0000313" key="11">
    <source>
        <dbReference type="Proteomes" id="UP000613177"/>
    </source>
</evidence>
<feature type="transmembrane region" description="Helical" evidence="9">
    <location>
        <begin position="438"/>
        <end position="460"/>
    </location>
</feature>
<dbReference type="GO" id="GO:0005886">
    <property type="term" value="C:plasma membrane"/>
    <property type="evidence" value="ECO:0007669"/>
    <property type="project" value="UniProtKB-ARBA"/>
</dbReference>
<organism evidence="10 11">
    <name type="scientific">Thamnidium elegans</name>
    <dbReference type="NCBI Taxonomy" id="101142"/>
    <lineage>
        <taxon>Eukaryota</taxon>
        <taxon>Fungi</taxon>
        <taxon>Fungi incertae sedis</taxon>
        <taxon>Mucoromycota</taxon>
        <taxon>Mucoromycotina</taxon>
        <taxon>Mucoromycetes</taxon>
        <taxon>Mucorales</taxon>
        <taxon>Mucorineae</taxon>
        <taxon>Mucoraceae</taxon>
        <taxon>Thamnidium</taxon>
    </lineage>
</organism>
<reference evidence="10" key="1">
    <citation type="submission" date="2021-01" db="EMBL/GenBank/DDBJ databases">
        <title>Metabolic potential, ecology and presence of endohyphal bacteria is reflected in genomic diversity of Mucoromycotina.</title>
        <authorList>
            <person name="Muszewska A."/>
            <person name="Okrasinska A."/>
            <person name="Steczkiewicz K."/>
            <person name="Drgas O."/>
            <person name="Orlowska M."/>
            <person name="Perlinska-Lenart U."/>
            <person name="Aleksandrzak-Piekarczyk T."/>
            <person name="Szatraj K."/>
            <person name="Zielenkiewicz U."/>
            <person name="Pilsyk S."/>
            <person name="Malc E."/>
            <person name="Mieczkowski P."/>
            <person name="Kruszewska J.S."/>
            <person name="Biernat P."/>
            <person name="Pawlowska J."/>
        </authorList>
    </citation>
    <scope>NUCLEOTIDE SEQUENCE</scope>
    <source>
        <strain evidence="10">WA0000018081</strain>
    </source>
</reference>
<keyword evidence="11" id="KW-1185">Reference proteome</keyword>
<dbReference type="SUPFAM" id="SSF103473">
    <property type="entry name" value="MFS general substrate transporter"/>
    <property type="match status" value="1"/>
</dbReference>
<accession>A0A8H7SYB3</accession>
<evidence type="ECO:0000256" key="4">
    <source>
        <dbReference type="ARBA" id="ARBA00022692"/>
    </source>
</evidence>
<feature type="transmembrane region" description="Helical" evidence="9">
    <location>
        <begin position="398"/>
        <end position="418"/>
    </location>
</feature>
<dbReference type="Gene3D" id="1.20.1250.20">
    <property type="entry name" value="MFS general substrate transporter like domains"/>
    <property type="match status" value="1"/>
</dbReference>
<feature type="transmembrane region" description="Helical" evidence="9">
    <location>
        <begin position="156"/>
        <end position="175"/>
    </location>
</feature>
<dbReference type="FunFam" id="1.20.1250.20:FF:000085">
    <property type="entry name" value="MFS peptide transporter Ptr2"/>
    <property type="match status" value="1"/>
</dbReference>
<keyword evidence="6 9" id="KW-0472">Membrane</keyword>
<feature type="compositionally biased region" description="Acidic residues" evidence="8">
    <location>
        <begin position="17"/>
        <end position="26"/>
    </location>
</feature>
<evidence type="ECO:0000313" key="10">
    <source>
        <dbReference type="EMBL" id="KAG2236685.1"/>
    </source>
</evidence>
<dbReference type="InterPro" id="IPR036259">
    <property type="entry name" value="MFS_trans_sf"/>
</dbReference>
<feature type="transmembrane region" description="Helical" evidence="9">
    <location>
        <begin position="244"/>
        <end position="262"/>
    </location>
</feature>
<dbReference type="EMBL" id="JAEPRE010000014">
    <property type="protein sequence ID" value="KAG2236685.1"/>
    <property type="molecule type" value="Genomic_DNA"/>
</dbReference>
<evidence type="ECO:0000256" key="6">
    <source>
        <dbReference type="ARBA" id="ARBA00023136"/>
    </source>
</evidence>
<dbReference type="GO" id="GO:0071916">
    <property type="term" value="F:dipeptide transmembrane transporter activity"/>
    <property type="evidence" value="ECO:0007669"/>
    <property type="project" value="UniProtKB-ARBA"/>
</dbReference>
<dbReference type="InterPro" id="IPR018456">
    <property type="entry name" value="PTR2_symporter_CS"/>
</dbReference>
<feature type="region of interest" description="Disordered" evidence="8">
    <location>
        <begin position="1"/>
        <end position="30"/>
    </location>
</feature>
<evidence type="ECO:0000256" key="7">
    <source>
        <dbReference type="RuleBase" id="RU003755"/>
    </source>
</evidence>
<feature type="compositionally biased region" description="Basic and acidic residues" evidence="8">
    <location>
        <begin position="1"/>
        <end position="16"/>
    </location>
</feature>
<sequence length="556" mass="62082">MSEKVEQEKASQHSYDDAEFQDDELAGPEPTAQDRLELREISDKIPSSAYLVIIIEFCERFTYYGLSGPFQNYIQHPAPPSYPAEQAGAMGKGHQTATALTTFFQFWCYITPIIGAIIADQYLGKYRSILMFSIIYFIGLVILTATASPMGIESGAAFPGFIVAIIIIGFGTGGIKSNVSPLVAEQYTSRSAYVTTTAKGERVIVTPQATYQKIFTYFYWGINVGSLSAIATTELEKNVGFWPAYLLPTLMFIPGIIVLVVYRKRYVQNPPRGSVFVEAGRLFWYSTKVRGGMEACKPSNLAIEYPELAKLATWDDVFVDELKRALRACIVFCWYPIYWLCYSQMTNNLISQASTMWTGNVPNDIMQNIDPLVLIITIPLMDRFGYPLLRKMGFPMRPIIRITLGFFFASCAMAYSAGVQSMIYSNTEPYPISAGYQIPSYIFTAFSEIFAAITGLEYAYKKAPESMKSIVMALFLFTNCVASILGFALVSVAVDPKVMWMYAGISIACFVCTILVYICHHKNDITDAEDDAITRTQPAEKPYNATVEYEVEKGTV</sequence>
<feature type="transmembrane region" description="Helical" evidence="9">
    <location>
        <begin position="500"/>
        <end position="519"/>
    </location>
</feature>
<keyword evidence="4 7" id="KW-0812">Transmembrane</keyword>